<sequence>MSIGCNGVDAFASVTNSHPDAECTCSPPPEISLSFLRGKKQPKQQQQKKAIIKITGKVCSFSSSSKNANVLRERPRGRSGRWRQGMFAAETFSESLFRAARRKH</sequence>
<comment type="caution">
    <text evidence="1">The sequence shown here is derived from an EMBL/GenBank/DDBJ whole genome shotgun (WGS) entry which is preliminary data.</text>
</comment>
<evidence type="ECO:0000313" key="1">
    <source>
        <dbReference type="EMBL" id="GFT44276.1"/>
    </source>
</evidence>
<reference evidence="1" key="1">
    <citation type="submission" date="2020-08" db="EMBL/GenBank/DDBJ databases">
        <title>Multicomponent nature underlies the extraordinary mechanical properties of spider dragline silk.</title>
        <authorList>
            <person name="Kono N."/>
            <person name="Nakamura H."/>
            <person name="Mori M."/>
            <person name="Yoshida Y."/>
            <person name="Ohtoshi R."/>
            <person name="Malay A.D."/>
            <person name="Moran D.A.P."/>
            <person name="Tomita M."/>
            <person name="Numata K."/>
            <person name="Arakawa K."/>
        </authorList>
    </citation>
    <scope>NUCLEOTIDE SEQUENCE</scope>
</reference>
<evidence type="ECO:0000313" key="2">
    <source>
        <dbReference type="Proteomes" id="UP000887013"/>
    </source>
</evidence>
<protein>
    <submittedName>
        <fullName evidence="1">Uncharacterized protein</fullName>
    </submittedName>
</protein>
<accession>A0A8X6P181</accession>
<dbReference type="EMBL" id="BMAW01110668">
    <property type="protein sequence ID" value="GFT44276.1"/>
    <property type="molecule type" value="Genomic_DNA"/>
</dbReference>
<keyword evidence="2" id="KW-1185">Reference proteome</keyword>
<organism evidence="1 2">
    <name type="scientific">Nephila pilipes</name>
    <name type="common">Giant wood spider</name>
    <name type="synonym">Nephila maculata</name>
    <dbReference type="NCBI Taxonomy" id="299642"/>
    <lineage>
        <taxon>Eukaryota</taxon>
        <taxon>Metazoa</taxon>
        <taxon>Ecdysozoa</taxon>
        <taxon>Arthropoda</taxon>
        <taxon>Chelicerata</taxon>
        <taxon>Arachnida</taxon>
        <taxon>Araneae</taxon>
        <taxon>Araneomorphae</taxon>
        <taxon>Entelegynae</taxon>
        <taxon>Araneoidea</taxon>
        <taxon>Nephilidae</taxon>
        <taxon>Nephila</taxon>
    </lineage>
</organism>
<dbReference type="Proteomes" id="UP000887013">
    <property type="component" value="Unassembled WGS sequence"/>
</dbReference>
<gene>
    <name evidence="1" type="ORF">NPIL_45441</name>
</gene>
<name>A0A8X6P181_NEPPI</name>
<proteinExistence type="predicted"/>
<dbReference type="AlphaFoldDB" id="A0A8X6P181"/>